<dbReference type="GO" id="GO:0000976">
    <property type="term" value="F:transcription cis-regulatory region binding"/>
    <property type="evidence" value="ECO:0007669"/>
    <property type="project" value="EnsemblPlants"/>
</dbReference>
<gene>
    <name evidence="1" type="ORF">CEY00_Acc25131</name>
</gene>
<reference evidence="1 2" key="1">
    <citation type="submission" date="2017-07" db="EMBL/GenBank/DDBJ databases">
        <title>An improved, manually edited Actinidia chinensis var. chinensis (kiwifruit) genome highlights the challenges associated with draft genomes and gene prediction in plants.</title>
        <authorList>
            <person name="Pilkington S."/>
            <person name="Crowhurst R."/>
            <person name="Hilario E."/>
            <person name="Nardozza S."/>
            <person name="Fraser L."/>
            <person name="Peng Y."/>
            <person name="Gunaseelan K."/>
            <person name="Simpson R."/>
            <person name="Tahir J."/>
            <person name="Deroles S."/>
            <person name="Templeton K."/>
            <person name="Luo Z."/>
            <person name="Davy M."/>
            <person name="Cheng C."/>
            <person name="Mcneilage M."/>
            <person name="Scaglione D."/>
            <person name="Liu Y."/>
            <person name="Zhang Q."/>
            <person name="Datson P."/>
            <person name="De Silva N."/>
            <person name="Gardiner S."/>
            <person name="Bassett H."/>
            <person name="Chagne D."/>
            <person name="Mccallum J."/>
            <person name="Dzierzon H."/>
            <person name="Deng C."/>
            <person name="Wang Y.-Y."/>
            <person name="Barron N."/>
            <person name="Manako K."/>
            <person name="Bowen J."/>
            <person name="Foster T."/>
            <person name="Erridge Z."/>
            <person name="Tiffin H."/>
            <person name="Waite C."/>
            <person name="Davies K."/>
            <person name="Grierson E."/>
            <person name="Laing W."/>
            <person name="Kirk R."/>
            <person name="Chen X."/>
            <person name="Wood M."/>
            <person name="Montefiori M."/>
            <person name="Brummell D."/>
            <person name="Schwinn K."/>
            <person name="Catanach A."/>
            <person name="Fullerton C."/>
            <person name="Li D."/>
            <person name="Meiyalaghan S."/>
            <person name="Nieuwenhuizen N."/>
            <person name="Read N."/>
            <person name="Prakash R."/>
            <person name="Hunter D."/>
            <person name="Zhang H."/>
            <person name="Mckenzie M."/>
            <person name="Knabel M."/>
            <person name="Harris A."/>
            <person name="Allan A."/>
            <person name="Chen A."/>
            <person name="Janssen B."/>
            <person name="Plunkett B."/>
            <person name="Dwamena C."/>
            <person name="Voogd C."/>
            <person name="Leif D."/>
            <person name="Lafferty D."/>
            <person name="Souleyre E."/>
            <person name="Varkonyi-Gasic E."/>
            <person name="Gambi F."/>
            <person name="Hanley J."/>
            <person name="Yao J.-L."/>
            <person name="Cheung J."/>
            <person name="David K."/>
            <person name="Warren B."/>
            <person name="Marsh K."/>
            <person name="Snowden K."/>
            <person name="Lin-Wang K."/>
            <person name="Brian L."/>
            <person name="Martinez-Sanchez M."/>
            <person name="Wang M."/>
            <person name="Ileperuma N."/>
            <person name="Macnee N."/>
            <person name="Campin R."/>
            <person name="Mcatee P."/>
            <person name="Drummond R."/>
            <person name="Espley R."/>
            <person name="Ireland H."/>
            <person name="Wu R."/>
            <person name="Atkinson R."/>
            <person name="Karunairetnam S."/>
            <person name="Bulley S."/>
            <person name="Chunkath S."/>
            <person name="Hanley Z."/>
            <person name="Storey R."/>
            <person name="Thrimawithana A."/>
            <person name="Thomson S."/>
            <person name="David C."/>
            <person name="Testolin R."/>
        </authorList>
    </citation>
    <scope>NUCLEOTIDE SEQUENCE [LARGE SCALE GENOMIC DNA]</scope>
    <source>
        <strain evidence="2">cv. Red5</strain>
        <tissue evidence="1">Young leaf</tissue>
    </source>
</reference>
<evidence type="ECO:0000313" key="1">
    <source>
        <dbReference type="EMBL" id="PSR98613.1"/>
    </source>
</evidence>
<dbReference type="InterPro" id="IPR034561">
    <property type="entry name" value="SNI1"/>
</dbReference>
<dbReference type="OrthoDB" id="1885692at2759"/>
<keyword evidence="2" id="KW-1185">Reference proteome</keyword>
<dbReference type="GO" id="GO:0005634">
    <property type="term" value="C:nucleus"/>
    <property type="evidence" value="ECO:0007669"/>
    <property type="project" value="EnsemblPlants"/>
</dbReference>
<dbReference type="STRING" id="1590841.A0A2R6PXZ3"/>
<keyword evidence="1" id="KW-0436">Ligase</keyword>
<dbReference type="GO" id="GO:0010113">
    <property type="term" value="P:negative regulation of systemic acquired resistance"/>
    <property type="evidence" value="ECO:0007669"/>
    <property type="project" value="EnsemblPlants"/>
</dbReference>
<sequence length="466" mass="52434">MEDRGISSRGIEVNTLAILDASGFKKGSQDLIDDRIAFLEAVRCASIVPENGIAPTNKMCEAIFQILKDEDSMELIMASYELLTDIDKCFPRVYTSNMETSPSNFAEVVVVEEAWLPFIFGSESEKEDFNKNSGGTLESSGFHLLIQDLAKVAVETKIEKLETKSLRTMVLLQYVISVLEGDFVPRNSVFKENMNWNLVKESLLNMLLGSRRISYKGLIKDCLSTMCEMSHVHTDSQDMRVPEKSAAKRLKHSNASVSISYFEVKKFMRTALQKFLLMVMELDISKKKADTLGLTTRADGVRTPVVEIIQDELTYNRDSLSPFFQVFDEPKWKLEIIVQYFRKYIAKPSVRTRRSTELVEDATFDGVLKCFSNSNSVKSIIKKISTEATQTLLAHAFQAFLSLSSQHSAEGIHQSTENVRDSSLAEICKNVISAFTNLRRVDEHTEILPFAKEALFAAATILSTKS</sequence>
<dbReference type="Gramene" id="PSR98613">
    <property type="protein sequence ID" value="PSR98613"/>
    <property type="gene ID" value="CEY00_Acc25131"/>
</dbReference>
<dbReference type="GO" id="GO:0006338">
    <property type="term" value="P:chromatin remodeling"/>
    <property type="evidence" value="ECO:0007669"/>
    <property type="project" value="EnsemblPlants"/>
</dbReference>
<dbReference type="GO" id="GO:0006974">
    <property type="term" value="P:DNA damage response"/>
    <property type="evidence" value="ECO:0007669"/>
    <property type="project" value="EnsemblPlants"/>
</dbReference>
<dbReference type="FunCoup" id="A0A2R6PXZ3">
    <property type="interactions" value="735"/>
</dbReference>
<name>A0A2R6PXZ3_ACTCC</name>
<accession>A0A2R6PXZ3</accession>
<proteinExistence type="predicted"/>
<dbReference type="GO" id="GO:0016444">
    <property type="term" value="P:somatic cell DNA recombination"/>
    <property type="evidence" value="ECO:0007669"/>
    <property type="project" value="EnsemblPlants"/>
</dbReference>
<organism evidence="1 2">
    <name type="scientific">Actinidia chinensis var. chinensis</name>
    <name type="common">Chinese soft-hair kiwi</name>
    <dbReference type="NCBI Taxonomy" id="1590841"/>
    <lineage>
        <taxon>Eukaryota</taxon>
        <taxon>Viridiplantae</taxon>
        <taxon>Streptophyta</taxon>
        <taxon>Embryophyta</taxon>
        <taxon>Tracheophyta</taxon>
        <taxon>Spermatophyta</taxon>
        <taxon>Magnoliopsida</taxon>
        <taxon>eudicotyledons</taxon>
        <taxon>Gunneridae</taxon>
        <taxon>Pentapetalae</taxon>
        <taxon>asterids</taxon>
        <taxon>Ericales</taxon>
        <taxon>Actinidiaceae</taxon>
        <taxon>Actinidia</taxon>
    </lineage>
</organism>
<dbReference type="GO" id="GO:0002215">
    <property type="term" value="P:defense response to nematode"/>
    <property type="evidence" value="ECO:0007669"/>
    <property type="project" value="EnsemblPlants"/>
</dbReference>
<dbReference type="InParanoid" id="A0A2R6PXZ3"/>
<evidence type="ECO:0000313" key="2">
    <source>
        <dbReference type="Proteomes" id="UP000241394"/>
    </source>
</evidence>
<dbReference type="Proteomes" id="UP000241394">
    <property type="component" value="Chromosome LG22"/>
</dbReference>
<dbReference type="PANTHER" id="PTHR37243:SF2">
    <property type="entry name" value="NEGATIVE REGULATOR OF SYSTEMIC ACQUIRED RESISTANCE SNI1"/>
    <property type="match status" value="1"/>
</dbReference>
<dbReference type="PANTHER" id="PTHR37243">
    <property type="entry name" value="NEGATIVE REGULATOR OF SYSTEMIC ACQUIRED RESISTANCE SNI1"/>
    <property type="match status" value="1"/>
</dbReference>
<dbReference type="GO" id="GO:0045892">
    <property type="term" value="P:negative regulation of DNA-templated transcription"/>
    <property type="evidence" value="ECO:0007669"/>
    <property type="project" value="EnsemblPlants"/>
</dbReference>
<dbReference type="GO" id="GO:0030915">
    <property type="term" value="C:Smc5-Smc6 complex"/>
    <property type="evidence" value="ECO:0007669"/>
    <property type="project" value="EnsemblPlants"/>
</dbReference>
<protein>
    <submittedName>
        <fullName evidence="1">Methionine--tRNA ligase</fullName>
    </submittedName>
</protein>
<reference evidence="2" key="2">
    <citation type="journal article" date="2018" name="BMC Genomics">
        <title>A manually annotated Actinidia chinensis var. chinensis (kiwifruit) genome highlights the challenges associated with draft genomes and gene prediction in plants.</title>
        <authorList>
            <person name="Pilkington S.M."/>
            <person name="Crowhurst R."/>
            <person name="Hilario E."/>
            <person name="Nardozza S."/>
            <person name="Fraser L."/>
            <person name="Peng Y."/>
            <person name="Gunaseelan K."/>
            <person name="Simpson R."/>
            <person name="Tahir J."/>
            <person name="Deroles S.C."/>
            <person name="Templeton K."/>
            <person name="Luo Z."/>
            <person name="Davy M."/>
            <person name="Cheng C."/>
            <person name="McNeilage M."/>
            <person name="Scaglione D."/>
            <person name="Liu Y."/>
            <person name="Zhang Q."/>
            <person name="Datson P."/>
            <person name="De Silva N."/>
            <person name="Gardiner S.E."/>
            <person name="Bassett H."/>
            <person name="Chagne D."/>
            <person name="McCallum J."/>
            <person name="Dzierzon H."/>
            <person name="Deng C."/>
            <person name="Wang Y.Y."/>
            <person name="Barron L."/>
            <person name="Manako K."/>
            <person name="Bowen J."/>
            <person name="Foster T.M."/>
            <person name="Erridge Z.A."/>
            <person name="Tiffin H."/>
            <person name="Waite C.N."/>
            <person name="Davies K.M."/>
            <person name="Grierson E.P."/>
            <person name="Laing W.A."/>
            <person name="Kirk R."/>
            <person name="Chen X."/>
            <person name="Wood M."/>
            <person name="Montefiori M."/>
            <person name="Brummell D.A."/>
            <person name="Schwinn K.E."/>
            <person name="Catanach A."/>
            <person name="Fullerton C."/>
            <person name="Li D."/>
            <person name="Meiyalaghan S."/>
            <person name="Nieuwenhuizen N."/>
            <person name="Read N."/>
            <person name="Prakash R."/>
            <person name="Hunter D."/>
            <person name="Zhang H."/>
            <person name="McKenzie M."/>
            <person name="Knabel M."/>
            <person name="Harris A."/>
            <person name="Allan A.C."/>
            <person name="Gleave A."/>
            <person name="Chen A."/>
            <person name="Janssen B.J."/>
            <person name="Plunkett B."/>
            <person name="Ampomah-Dwamena C."/>
            <person name="Voogd C."/>
            <person name="Leif D."/>
            <person name="Lafferty D."/>
            <person name="Souleyre E.J.F."/>
            <person name="Varkonyi-Gasic E."/>
            <person name="Gambi F."/>
            <person name="Hanley J."/>
            <person name="Yao J.L."/>
            <person name="Cheung J."/>
            <person name="David K.M."/>
            <person name="Warren B."/>
            <person name="Marsh K."/>
            <person name="Snowden K.C."/>
            <person name="Lin-Wang K."/>
            <person name="Brian L."/>
            <person name="Martinez-Sanchez M."/>
            <person name="Wang M."/>
            <person name="Ileperuma N."/>
            <person name="Macnee N."/>
            <person name="Campin R."/>
            <person name="McAtee P."/>
            <person name="Drummond R.S.M."/>
            <person name="Espley R.V."/>
            <person name="Ireland H.S."/>
            <person name="Wu R."/>
            <person name="Atkinson R.G."/>
            <person name="Karunairetnam S."/>
            <person name="Bulley S."/>
            <person name="Chunkath S."/>
            <person name="Hanley Z."/>
            <person name="Storey R."/>
            <person name="Thrimawithana A.H."/>
            <person name="Thomson S."/>
            <person name="David C."/>
            <person name="Testolin R."/>
            <person name="Huang H."/>
            <person name="Hellens R.P."/>
            <person name="Schaffer R.J."/>
        </authorList>
    </citation>
    <scope>NUCLEOTIDE SEQUENCE [LARGE SCALE GENOMIC DNA]</scope>
    <source>
        <strain evidence="2">cv. Red5</strain>
    </source>
</reference>
<dbReference type="AlphaFoldDB" id="A0A2R6PXZ3"/>
<dbReference type="OMA" id="CIAMQKF"/>
<dbReference type="EMBL" id="NKQK01000022">
    <property type="protein sequence ID" value="PSR98613.1"/>
    <property type="molecule type" value="Genomic_DNA"/>
</dbReference>
<comment type="caution">
    <text evidence="1">The sequence shown here is derived from an EMBL/GenBank/DDBJ whole genome shotgun (WGS) entry which is preliminary data.</text>
</comment>
<dbReference type="GO" id="GO:0016874">
    <property type="term" value="F:ligase activity"/>
    <property type="evidence" value="ECO:0007669"/>
    <property type="project" value="UniProtKB-KW"/>
</dbReference>